<evidence type="ECO:0000313" key="3">
    <source>
        <dbReference type="EMBL" id="OHU46049.1"/>
    </source>
</evidence>
<proteinExistence type="predicted"/>
<evidence type="ECO:0000313" key="4">
    <source>
        <dbReference type="Proteomes" id="UP000180043"/>
    </source>
</evidence>
<dbReference type="EMBL" id="MLIQ01000049">
    <property type="protein sequence ID" value="OHU46049.1"/>
    <property type="molecule type" value="Genomic_DNA"/>
</dbReference>
<organism evidence="3 4">
    <name type="scientific">Mycobacteroides chelonae</name>
    <name type="common">Mycobacterium chelonae</name>
    <dbReference type="NCBI Taxonomy" id="1774"/>
    <lineage>
        <taxon>Bacteria</taxon>
        <taxon>Bacillati</taxon>
        <taxon>Actinomycetota</taxon>
        <taxon>Actinomycetes</taxon>
        <taxon>Mycobacteriales</taxon>
        <taxon>Mycobacteriaceae</taxon>
        <taxon>Mycobacteroides</taxon>
    </lineage>
</organism>
<comment type="caution">
    <text evidence="3">The sequence shown here is derived from an EMBL/GenBank/DDBJ whole genome shotgun (WGS) entry which is preliminary data.</text>
</comment>
<dbReference type="InterPro" id="IPR054186">
    <property type="entry name" value="DUF6891"/>
</dbReference>
<evidence type="ECO:0000256" key="1">
    <source>
        <dbReference type="SAM" id="MobiDB-lite"/>
    </source>
</evidence>
<feature type="region of interest" description="Disordered" evidence="1">
    <location>
        <begin position="237"/>
        <end position="266"/>
    </location>
</feature>
<dbReference type="Pfam" id="PF21831">
    <property type="entry name" value="DUF6891"/>
    <property type="match status" value="1"/>
</dbReference>
<feature type="domain" description="DUF6891" evidence="2">
    <location>
        <begin position="36"/>
        <end position="238"/>
    </location>
</feature>
<name>A0A1S1LI01_MYCCH</name>
<evidence type="ECO:0000259" key="2">
    <source>
        <dbReference type="Pfam" id="PF21831"/>
    </source>
</evidence>
<dbReference type="Proteomes" id="UP000180043">
    <property type="component" value="Unassembled WGS sequence"/>
</dbReference>
<gene>
    <name evidence="3" type="ORF">BKG82_27980</name>
</gene>
<sequence>MSTEKFVQRNGVVPEYLRNGTLVRGLSAVASDSSTDELDPDVAAGFLIRPGYFDADRCVEVLQSGGIDERRAREAVERQWSRYQDRLSSNAGEGDWAKFDAACQEMTDQGVLVRHNFTCCRTCADDEIGDERSVDDPQWGYVFFTQMDAFGLAYERASVWLGYGAFGASPKIPAAELDRARELDRRRGGDAAVGELYERTFDHLAEVITTSLAHHGLSYDWDGDTETRIRVIDMDWRRPPPTHAAEPPQPPAAPPTAPKKFTFGFG</sequence>
<dbReference type="RefSeq" id="WP_070948072.1">
    <property type="nucleotide sequence ID" value="NZ_MLIQ01000049.1"/>
</dbReference>
<accession>A0A1S1LI01</accession>
<reference evidence="3 4" key="1">
    <citation type="submission" date="2016-10" db="EMBL/GenBank/DDBJ databases">
        <title>Evaluation of Human, Veterinary and Environmental Mycobacterium chelonae Isolates by Core Genome Phylogenomic Analysis, Targeted Gene Comparison, and Anti-microbial Susceptibility Patterns: A Tale of Mistaken Identities.</title>
        <authorList>
            <person name="Fogelson S.B."/>
            <person name="Camus A.C."/>
            <person name="Lorenz W."/>
            <person name="Vasireddy R."/>
            <person name="Vasireddy S."/>
            <person name="Smith T."/>
            <person name="Brown-Elliott B.A."/>
            <person name="Wallace R.J.Jr."/>
            <person name="Hasan N.A."/>
            <person name="Reischl U."/>
            <person name="Sanchez S."/>
        </authorList>
    </citation>
    <scope>NUCLEOTIDE SEQUENCE [LARGE SCALE GENOMIC DNA]</scope>
    <source>
        <strain evidence="3 4">15515</strain>
    </source>
</reference>
<dbReference type="AlphaFoldDB" id="A0A1S1LI01"/>
<protein>
    <recommendedName>
        <fullName evidence="2">DUF6891 domain-containing protein</fullName>
    </recommendedName>
</protein>
<feature type="compositionally biased region" description="Pro residues" evidence="1">
    <location>
        <begin position="239"/>
        <end position="257"/>
    </location>
</feature>